<dbReference type="InterPro" id="IPR000160">
    <property type="entry name" value="GGDEF_dom"/>
</dbReference>
<dbReference type="InterPro" id="IPR043128">
    <property type="entry name" value="Rev_trsase/Diguanyl_cyclase"/>
</dbReference>
<dbReference type="NCBIfam" id="TIGR00254">
    <property type="entry name" value="GGDEF"/>
    <property type="match status" value="1"/>
</dbReference>
<dbReference type="Pfam" id="PF01590">
    <property type="entry name" value="GAF"/>
    <property type="match status" value="1"/>
</dbReference>
<evidence type="ECO:0000313" key="4">
    <source>
        <dbReference type="Proteomes" id="UP000612282"/>
    </source>
</evidence>
<name>A0ABQ3XTD0_9ACTN</name>
<dbReference type="PROSITE" id="PS50112">
    <property type="entry name" value="PAS"/>
    <property type="match status" value="1"/>
</dbReference>
<dbReference type="Gene3D" id="3.30.70.270">
    <property type="match status" value="1"/>
</dbReference>
<keyword evidence="4" id="KW-1185">Reference proteome</keyword>
<feature type="domain" description="GGDEF" evidence="2">
    <location>
        <begin position="841"/>
        <end position="963"/>
    </location>
</feature>
<gene>
    <name evidence="3" type="ORF">Aco03nite_100310</name>
</gene>
<comment type="caution">
    <text evidence="3">The sequence shown here is derived from an EMBL/GenBank/DDBJ whole genome shotgun (WGS) entry which is preliminary data.</text>
</comment>
<dbReference type="SUPFAM" id="SSF55073">
    <property type="entry name" value="Nucleotide cyclase"/>
    <property type="match status" value="1"/>
</dbReference>
<sequence>MRLAYLYHRRAFEQHQPVAIADARADVQLADELPTADDGAAAYLVLPLRTPQRSVFGSLCVIDRRPRHWSSGQMKMLQDFATAIEPQIVALRSQAVKLRLAAHFQSILADARDPYISVDDQARVTMWNEAAETMFGHSTSKALGKPFAVLIAPTELQPGFFADVIRAATQGPDSARLKRILVDSAGQEFPAEVTVQTTSDLGVTHFHLFVREETFVAPGCHAPKQQGPGPERGFLQALLDTLDTGVVACDSAGRLNLFNRAARYIHGVDATSLDSDHWPETFNLYAEDGYTLLTPGEVPLARAFTGEVVRGQSLVVRRPGRMPRRFVANAEPIDSSDGQRLGAVVAMHDLTERHHAELLNQAQLAVTRTLADATSAEEATAGAVTAITRTLGWIAGQYWHVDESQDHISVQSTHCLPNAVFPPDVAQTLATQVWRRDTELWTGSAGAGACLGVPVRSESRVLGVMAFATGGHALYDEGTAAMLNTSCAHLGRFVSRRHTEDLTLALSAVRRDFDRVIDRVNDYVWTVEVLADGVVRSVFASPDGSGVFGAPLPTGADMAAELAARIHPDDLLGFAAFHAAVSAGRPAEIECRVHGYDEVIRWVWTRASPRREGSRLFADGISTNITDRHRLAEQQNAAAQQAHQAEQLLTAIVAVSHRVRSGDDARATIVSAVRHLAEADSVALLEPDSAQPPPHMSITAALGTIPTGTCIAPQHSDLITETRRTASAAFVTDTQADPRVPAQVRELVKSGSSLWQPIVADGNVIAVLAAFWQHKSDPVAGHEARAVALLAEETALALVHERLLKRLEHLAHTDALTGLSNRRAWHTELPRLLARARRTAEPLTVALLDLDHFKRYNDVYGHPAGDELLRSSATAFNTILRDGDLLVRWGGEEFAIALVDCEGDAAAAVLDRLRAATPDGQTCSAGYATWDGAEDTDRLLSRVDAALYAAKGAGRNTTRQATAPEPV</sequence>
<dbReference type="Pfam" id="PF00990">
    <property type="entry name" value="GGDEF"/>
    <property type="match status" value="1"/>
</dbReference>
<dbReference type="InterPro" id="IPR003018">
    <property type="entry name" value="GAF"/>
</dbReference>
<dbReference type="NCBIfam" id="TIGR00229">
    <property type="entry name" value="sensory_box"/>
    <property type="match status" value="1"/>
</dbReference>
<dbReference type="Pfam" id="PF08448">
    <property type="entry name" value="PAS_4"/>
    <property type="match status" value="1"/>
</dbReference>
<dbReference type="SMART" id="SM00267">
    <property type="entry name" value="GGDEF"/>
    <property type="match status" value="1"/>
</dbReference>
<dbReference type="CDD" id="cd01949">
    <property type="entry name" value="GGDEF"/>
    <property type="match status" value="1"/>
</dbReference>
<protein>
    <recommendedName>
        <fullName evidence="5">Diguanylate cyclase with PAS/PAC and GAF sensors</fullName>
    </recommendedName>
</protein>
<dbReference type="Proteomes" id="UP000612282">
    <property type="component" value="Unassembled WGS sequence"/>
</dbReference>
<dbReference type="Gene3D" id="3.30.450.20">
    <property type="entry name" value="PAS domain"/>
    <property type="match status" value="3"/>
</dbReference>
<dbReference type="SMART" id="SM00091">
    <property type="entry name" value="PAS"/>
    <property type="match status" value="2"/>
</dbReference>
<dbReference type="SUPFAM" id="SSF55785">
    <property type="entry name" value="PYP-like sensor domain (PAS domain)"/>
    <property type="match status" value="3"/>
</dbReference>
<dbReference type="SUPFAM" id="SSF55781">
    <property type="entry name" value="GAF domain-like"/>
    <property type="match status" value="3"/>
</dbReference>
<dbReference type="InterPro" id="IPR000014">
    <property type="entry name" value="PAS"/>
</dbReference>
<dbReference type="PANTHER" id="PTHR44757">
    <property type="entry name" value="DIGUANYLATE CYCLASE DGCP"/>
    <property type="match status" value="1"/>
</dbReference>
<evidence type="ECO:0000259" key="2">
    <source>
        <dbReference type="PROSITE" id="PS50887"/>
    </source>
</evidence>
<evidence type="ECO:0000259" key="1">
    <source>
        <dbReference type="PROSITE" id="PS50112"/>
    </source>
</evidence>
<dbReference type="Pfam" id="PF00989">
    <property type="entry name" value="PAS"/>
    <property type="match status" value="1"/>
</dbReference>
<organism evidence="3 4">
    <name type="scientific">Actinoplanes couchii</name>
    <dbReference type="NCBI Taxonomy" id="403638"/>
    <lineage>
        <taxon>Bacteria</taxon>
        <taxon>Bacillati</taxon>
        <taxon>Actinomycetota</taxon>
        <taxon>Actinomycetes</taxon>
        <taxon>Micromonosporales</taxon>
        <taxon>Micromonosporaceae</taxon>
        <taxon>Actinoplanes</taxon>
    </lineage>
</organism>
<accession>A0ABQ3XTD0</accession>
<dbReference type="InterPro" id="IPR029016">
    <property type="entry name" value="GAF-like_dom_sf"/>
</dbReference>
<feature type="domain" description="PAS" evidence="1">
    <location>
        <begin position="100"/>
        <end position="145"/>
    </location>
</feature>
<dbReference type="InterPro" id="IPR029787">
    <property type="entry name" value="Nucleotide_cyclase"/>
</dbReference>
<evidence type="ECO:0000313" key="3">
    <source>
        <dbReference type="EMBL" id="GID61627.1"/>
    </source>
</evidence>
<dbReference type="PROSITE" id="PS50887">
    <property type="entry name" value="GGDEF"/>
    <property type="match status" value="1"/>
</dbReference>
<dbReference type="InterPro" id="IPR013767">
    <property type="entry name" value="PAS_fold"/>
</dbReference>
<dbReference type="InterPro" id="IPR013656">
    <property type="entry name" value="PAS_4"/>
</dbReference>
<dbReference type="InterPro" id="IPR035965">
    <property type="entry name" value="PAS-like_dom_sf"/>
</dbReference>
<dbReference type="InterPro" id="IPR052155">
    <property type="entry name" value="Biofilm_reg_signaling"/>
</dbReference>
<dbReference type="PANTHER" id="PTHR44757:SF2">
    <property type="entry name" value="BIOFILM ARCHITECTURE MAINTENANCE PROTEIN MBAA"/>
    <property type="match status" value="1"/>
</dbReference>
<dbReference type="Gene3D" id="3.30.450.40">
    <property type="match status" value="3"/>
</dbReference>
<dbReference type="SMART" id="SM00065">
    <property type="entry name" value="GAF"/>
    <property type="match status" value="1"/>
</dbReference>
<evidence type="ECO:0008006" key="5">
    <source>
        <dbReference type="Google" id="ProtNLM"/>
    </source>
</evidence>
<dbReference type="CDD" id="cd00130">
    <property type="entry name" value="PAS"/>
    <property type="match status" value="1"/>
</dbReference>
<proteinExistence type="predicted"/>
<reference evidence="3 4" key="1">
    <citation type="submission" date="2021-01" db="EMBL/GenBank/DDBJ databases">
        <title>Whole genome shotgun sequence of Actinoplanes couchii NBRC 106145.</title>
        <authorList>
            <person name="Komaki H."/>
            <person name="Tamura T."/>
        </authorList>
    </citation>
    <scope>NUCLEOTIDE SEQUENCE [LARGE SCALE GENOMIC DNA]</scope>
    <source>
        <strain evidence="3 4">NBRC 106145</strain>
    </source>
</reference>
<dbReference type="EMBL" id="BOMG01000131">
    <property type="protein sequence ID" value="GID61627.1"/>
    <property type="molecule type" value="Genomic_DNA"/>
</dbReference>